<evidence type="ECO:0000256" key="2">
    <source>
        <dbReference type="ARBA" id="ARBA00022490"/>
    </source>
</evidence>
<dbReference type="EC" id="6.1.1.14" evidence="8"/>
<comment type="similarity">
    <text evidence="1 8">Belongs to the class-II aminoacyl-tRNA synthetase family.</text>
</comment>
<keyword evidence="11" id="KW-1185">Reference proteome</keyword>
<evidence type="ECO:0000256" key="5">
    <source>
        <dbReference type="ARBA" id="ARBA00022840"/>
    </source>
</evidence>
<protein>
    <recommendedName>
        <fullName evidence="8">Glycine--tRNA ligase</fullName>
        <ecNumber evidence="8">6.1.1.14</ecNumber>
    </recommendedName>
    <alternativeName>
        <fullName evidence="8">Glycyl-tRNA synthetase</fullName>
        <shortName evidence="8">GlyRS</shortName>
    </alternativeName>
</protein>
<feature type="binding site" evidence="8">
    <location>
        <begin position="193"/>
        <end position="198"/>
    </location>
    <ligand>
        <name>ATP</name>
        <dbReference type="ChEBI" id="CHEBI:30616"/>
    </ligand>
</feature>
<evidence type="ECO:0000313" key="11">
    <source>
        <dbReference type="Proteomes" id="UP000677668"/>
    </source>
</evidence>
<dbReference type="InterPro" id="IPR022961">
    <property type="entry name" value="Gly_tRNA_ligase_bac"/>
</dbReference>
<dbReference type="EMBL" id="CP072642">
    <property type="protein sequence ID" value="QUV93058.1"/>
    <property type="molecule type" value="Genomic_DNA"/>
</dbReference>
<dbReference type="PRINTS" id="PR01043">
    <property type="entry name" value="TRNASYNTHGLY"/>
</dbReference>
<dbReference type="Pfam" id="PF00587">
    <property type="entry name" value="tRNA-synt_2b"/>
    <property type="match status" value="1"/>
</dbReference>
<dbReference type="InterPro" id="IPR045864">
    <property type="entry name" value="aa-tRNA-synth_II/BPL/LPL"/>
</dbReference>
<comment type="catalytic activity">
    <reaction evidence="8">
        <text>tRNA(Gly) + glycine + ATP = glycyl-tRNA(Gly) + AMP + diphosphate</text>
        <dbReference type="Rhea" id="RHEA:16013"/>
        <dbReference type="Rhea" id="RHEA-COMP:9664"/>
        <dbReference type="Rhea" id="RHEA-COMP:9683"/>
        <dbReference type="ChEBI" id="CHEBI:30616"/>
        <dbReference type="ChEBI" id="CHEBI:33019"/>
        <dbReference type="ChEBI" id="CHEBI:57305"/>
        <dbReference type="ChEBI" id="CHEBI:78442"/>
        <dbReference type="ChEBI" id="CHEBI:78522"/>
        <dbReference type="ChEBI" id="CHEBI:456215"/>
        <dbReference type="EC" id="6.1.1.14"/>
    </reaction>
</comment>
<evidence type="ECO:0000256" key="3">
    <source>
        <dbReference type="ARBA" id="ARBA00022598"/>
    </source>
</evidence>
<dbReference type="Gene3D" id="3.40.50.800">
    <property type="entry name" value="Anticodon-binding domain"/>
    <property type="match status" value="1"/>
</dbReference>
<dbReference type="InterPro" id="IPR004154">
    <property type="entry name" value="Anticodon-bd"/>
</dbReference>
<gene>
    <name evidence="8" type="primary">glyQS</name>
    <name evidence="10" type="ORF">J8C05_06625</name>
</gene>
<dbReference type="InterPro" id="IPR036621">
    <property type="entry name" value="Anticodon-bd_dom_sf"/>
</dbReference>
<evidence type="ECO:0000313" key="10">
    <source>
        <dbReference type="EMBL" id="QUV93058.1"/>
    </source>
</evidence>
<evidence type="ECO:0000256" key="7">
    <source>
        <dbReference type="ARBA" id="ARBA00023146"/>
    </source>
</evidence>
<dbReference type="PANTHER" id="PTHR10745:SF8">
    <property type="entry name" value="DNA POLYMERASE SUBUNIT GAMMA-2, MITOCHONDRIAL"/>
    <property type="match status" value="1"/>
</dbReference>
<feature type="binding site" evidence="8">
    <location>
        <position position="151"/>
    </location>
    <ligand>
        <name>substrate</name>
    </ligand>
</feature>
<dbReference type="InterPro" id="IPR002315">
    <property type="entry name" value="tRNA-synt_gly"/>
</dbReference>
<name>A0ABX8AWK4_9BACT</name>
<evidence type="ECO:0000259" key="9">
    <source>
        <dbReference type="PROSITE" id="PS50862"/>
    </source>
</evidence>
<feature type="binding site" evidence="8">
    <location>
        <begin position="274"/>
        <end position="275"/>
    </location>
    <ligand>
        <name>ATP</name>
        <dbReference type="ChEBI" id="CHEBI:30616"/>
    </ligand>
</feature>
<evidence type="ECO:0000256" key="6">
    <source>
        <dbReference type="ARBA" id="ARBA00022917"/>
    </source>
</evidence>
<evidence type="ECO:0000256" key="8">
    <source>
        <dbReference type="HAMAP-Rule" id="MF_00253"/>
    </source>
</evidence>
<organism evidence="10 11">
    <name type="scientific">Chloracidobacterium sp. N</name>
    <dbReference type="NCBI Taxonomy" id="2821540"/>
    <lineage>
        <taxon>Bacteria</taxon>
        <taxon>Pseudomonadati</taxon>
        <taxon>Acidobacteriota</taxon>
        <taxon>Terriglobia</taxon>
        <taxon>Terriglobales</taxon>
        <taxon>Acidobacteriaceae</taxon>
        <taxon>Chloracidobacterium</taxon>
        <taxon>Chloracidobacterium aggregatum</taxon>
    </lineage>
</organism>
<keyword evidence="2 8" id="KW-0963">Cytoplasm</keyword>
<feature type="binding site" evidence="8">
    <location>
        <begin position="198"/>
        <end position="202"/>
    </location>
    <ligand>
        <name>substrate</name>
    </ligand>
</feature>
<dbReference type="HAMAP" id="MF_00253_B">
    <property type="entry name" value="Gly_tRNA_synth_B"/>
    <property type="match status" value="1"/>
</dbReference>
<reference evidence="10 11" key="1">
    <citation type="submission" date="2021-03" db="EMBL/GenBank/DDBJ databases">
        <title>Genomic and phenotypic characterization of Chloracidobacterium isolates provides evidence for multiple species.</title>
        <authorList>
            <person name="Saini M.K."/>
            <person name="Costas A.M.G."/>
            <person name="Tank M."/>
            <person name="Bryant D.A."/>
        </authorList>
    </citation>
    <scope>NUCLEOTIDE SEQUENCE [LARGE SCALE GENOMIC DNA]</scope>
    <source>
        <strain evidence="10 11">N</strain>
    </source>
</reference>
<feature type="binding site" evidence="8">
    <location>
        <begin position="183"/>
        <end position="185"/>
    </location>
    <ligand>
        <name>ATP</name>
        <dbReference type="ChEBI" id="CHEBI:30616"/>
    </ligand>
</feature>
<accession>A0ABX8AWK4</accession>
<proteinExistence type="inferred from homology"/>
<dbReference type="InterPro" id="IPR002314">
    <property type="entry name" value="aa-tRNA-synt_IIb"/>
</dbReference>
<dbReference type="PANTHER" id="PTHR10745">
    <property type="entry name" value="GLYCYL-TRNA SYNTHETASE/DNA POLYMERASE SUBUNIT GAMMA-2"/>
    <property type="match status" value="1"/>
</dbReference>
<dbReference type="NCBIfam" id="TIGR00389">
    <property type="entry name" value="glyS_dimeric"/>
    <property type="match status" value="1"/>
</dbReference>
<evidence type="ECO:0000256" key="4">
    <source>
        <dbReference type="ARBA" id="ARBA00022741"/>
    </source>
</evidence>
<feature type="domain" description="Aminoacyl-transfer RNA synthetases class-II family profile" evidence="9">
    <location>
        <begin position="5"/>
        <end position="364"/>
    </location>
</feature>
<comment type="subcellular location">
    <subcellularLocation>
        <location evidence="8">Cytoplasm</location>
    </subcellularLocation>
</comment>
<sequence length="482" mass="54991">MAAADIGIIVSLCKRRGFIFPASEIYGGLGSTWDYGPLGVELKNNVKRAWWKAVVYDRDDIEGMDGAILMNRLVWKYSGHEATFSDPLVDCRECKGRFRADKTYELDCPRYKRKVAACSANLTEPRAFNLMFKTQVGPVEEDAALAYLRPETAQSMFVNFKNIVDSRWRKIPFGIAQIGKAFRNEIVPGNFTFRTREFEQMEIEFFCKPGTDADWHAHWIEERHNWYLRYGIRAENLRRYVQQPEELAHYARACTDLQYRFFPEREDEEKQWDELEGIANRTDYDLSVHSKGKHDKWQVHNEHSTQSLVYRDPVTNEKFIPYVIEPSAGADRATLAFLMDAYSEKPGPDGESRVVLKLHPALAPIKVAVLPLARNKPELVEKAKAIKADLQRHGIRAVYDDTAAIGKLYARQDEIGTPFCVTVDYDTLGIGKTKDGAKEEDAPASPAGLLDTVTVRDRDTWEQVRVPIAGLRDFLADRLGTV</sequence>
<dbReference type="Proteomes" id="UP000677668">
    <property type="component" value="Chromosome 1"/>
</dbReference>
<keyword evidence="7 8" id="KW-0030">Aminoacyl-tRNA synthetase</keyword>
<dbReference type="SUPFAM" id="SSF52954">
    <property type="entry name" value="Class II aaRS ABD-related"/>
    <property type="match status" value="1"/>
</dbReference>
<dbReference type="InterPro" id="IPR027031">
    <property type="entry name" value="Gly-tRNA_synthase/POLG2"/>
</dbReference>
<comment type="function">
    <text evidence="8">Catalyzes the attachment of glycine to tRNA(Gly).</text>
</comment>
<feature type="binding site" evidence="8">
    <location>
        <begin position="325"/>
        <end position="329"/>
    </location>
    <ligand>
        <name>substrate</name>
    </ligand>
</feature>
<dbReference type="GO" id="GO:0004820">
    <property type="term" value="F:glycine-tRNA ligase activity"/>
    <property type="evidence" value="ECO:0007669"/>
    <property type="project" value="UniProtKB-EC"/>
</dbReference>
<feature type="binding site" evidence="8">
    <location>
        <position position="99"/>
    </location>
    <ligand>
        <name>substrate</name>
    </ligand>
</feature>
<dbReference type="NCBIfam" id="NF003211">
    <property type="entry name" value="PRK04173.1"/>
    <property type="match status" value="1"/>
</dbReference>
<dbReference type="CDD" id="cd00858">
    <property type="entry name" value="GlyRS_anticodon"/>
    <property type="match status" value="1"/>
</dbReference>
<keyword evidence="6 8" id="KW-0648">Protein biosynthesis</keyword>
<dbReference type="InterPro" id="IPR033731">
    <property type="entry name" value="GlyRS-like_core"/>
</dbReference>
<keyword evidence="5 8" id="KW-0067">ATP-binding</keyword>
<dbReference type="PROSITE" id="PS50862">
    <property type="entry name" value="AA_TRNA_LIGASE_II"/>
    <property type="match status" value="1"/>
</dbReference>
<dbReference type="RefSeq" id="WP_211421477.1">
    <property type="nucleotide sequence ID" value="NZ_CP072642.1"/>
</dbReference>
<keyword evidence="4 8" id="KW-0547">Nucleotide-binding</keyword>
<comment type="subunit">
    <text evidence="8">Homodimer.</text>
</comment>
<keyword evidence="3 8" id="KW-0436">Ligase</keyword>
<dbReference type="InterPro" id="IPR006195">
    <property type="entry name" value="aa-tRNA-synth_II"/>
</dbReference>
<dbReference type="CDD" id="cd00774">
    <property type="entry name" value="GlyRS-like_core"/>
    <property type="match status" value="1"/>
</dbReference>
<dbReference type="Pfam" id="PF03129">
    <property type="entry name" value="HGTP_anticodon"/>
    <property type="match status" value="1"/>
</dbReference>
<evidence type="ECO:0000256" key="1">
    <source>
        <dbReference type="ARBA" id="ARBA00008226"/>
    </source>
</evidence>
<dbReference type="SUPFAM" id="SSF55681">
    <property type="entry name" value="Class II aaRS and biotin synthetases"/>
    <property type="match status" value="1"/>
</dbReference>
<dbReference type="Gene3D" id="3.30.930.10">
    <property type="entry name" value="Bira Bifunctional Protein, Domain 2"/>
    <property type="match status" value="1"/>
</dbReference>
<feature type="binding site" evidence="8">
    <location>
        <begin position="329"/>
        <end position="332"/>
    </location>
    <ligand>
        <name>ATP</name>
        <dbReference type="ChEBI" id="CHEBI:30616"/>
    </ligand>
</feature>